<dbReference type="EMBL" id="KZ819637">
    <property type="protein sequence ID" value="PWN89608.1"/>
    <property type="molecule type" value="Genomic_DNA"/>
</dbReference>
<dbReference type="OrthoDB" id="10034502at2759"/>
<protein>
    <submittedName>
        <fullName evidence="3">DUF1749-domain-containing protein</fullName>
    </submittedName>
</protein>
<evidence type="ECO:0000313" key="4">
    <source>
        <dbReference type="Proteomes" id="UP000245768"/>
    </source>
</evidence>
<evidence type="ECO:0000259" key="2">
    <source>
        <dbReference type="Pfam" id="PF17733"/>
    </source>
</evidence>
<dbReference type="RefSeq" id="XP_025376806.1">
    <property type="nucleotide sequence ID" value="XM_025525186.1"/>
</dbReference>
<dbReference type="PANTHER" id="PTHR31591">
    <property type="entry name" value="UPF0613 PROTEIN PB24D3.06C"/>
    <property type="match status" value="1"/>
</dbReference>
<name>A0A316YLS2_9BASI</name>
<dbReference type="Pfam" id="PF17733">
    <property type="entry name" value="KPWE_dom"/>
    <property type="match status" value="1"/>
</dbReference>
<feature type="region of interest" description="Disordered" evidence="1">
    <location>
        <begin position="396"/>
        <end position="420"/>
    </location>
</feature>
<dbReference type="AlphaFoldDB" id="A0A316YLS2"/>
<keyword evidence="4" id="KW-1185">Reference proteome</keyword>
<sequence length="420" mass="44775">MATATSAPGSSATPVRHTLSLWHQSPTLPLLETLPSSANVLIFIPGLTDTLGTVPYLDELATNIAELDFSLVQPQLSSSLGGFGLSSLEADAQELELVIKFLQEQRKSRDGQGTPSGLGKVVLMGHSTGCQDIAHFFALADRRRSQAVHGAVLQAPVSDREDFEWGAQTDAGRKSRLEEATRLVEQGKGATLLSRDILPPQPLAKENEAGNRTPEVNGQAFEEPAMTAYRYWSLNAKGGHDDYFSSDLPDDRVRAIWANIVGSPSEGPKRRVLALLGEKDEFYPPSVTPQALAQKWNAIAGNEGEFNALVVQGANHKVDEPAAKSNLVRAVVDLLRHVAADTAEQGGGNFVAAESHSDASSAAPTAVASGPAPSFDEIVELISTGQADSIPGIRSIPLKINEASPSQATMQRPPKPWESK</sequence>
<feature type="domain" description="Peroxisomal membrane protein PEX14-like KPWE" evidence="2">
    <location>
        <begin position="373"/>
        <end position="418"/>
    </location>
</feature>
<dbReference type="Gene3D" id="3.40.50.1820">
    <property type="entry name" value="alpha/beta hydrolase"/>
    <property type="match status" value="1"/>
</dbReference>
<dbReference type="PANTHER" id="PTHR31591:SF1">
    <property type="entry name" value="UPF0613 PROTEIN PB24D3.06C"/>
    <property type="match status" value="1"/>
</dbReference>
<dbReference type="InterPro" id="IPR040554">
    <property type="entry name" value="KPWE_PEX14_dom"/>
</dbReference>
<accession>A0A316YLS2</accession>
<dbReference type="GeneID" id="37047102"/>
<dbReference type="InterPro" id="IPR013744">
    <property type="entry name" value="SidJ"/>
</dbReference>
<reference evidence="3 4" key="1">
    <citation type="journal article" date="2018" name="Mol. Biol. Evol.">
        <title>Broad Genomic Sampling Reveals a Smut Pathogenic Ancestry of the Fungal Clade Ustilaginomycotina.</title>
        <authorList>
            <person name="Kijpornyongpan T."/>
            <person name="Mondo S.J."/>
            <person name="Barry K."/>
            <person name="Sandor L."/>
            <person name="Lee J."/>
            <person name="Lipzen A."/>
            <person name="Pangilinan J."/>
            <person name="LaButti K."/>
            <person name="Hainaut M."/>
            <person name="Henrissat B."/>
            <person name="Grigoriev I.V."/>
            <person name="Spatafora J.W."/>
            <person name="Aime M.C."/>
        </authorList>
    </citation>
    <scope>NUCLEOTIDE SEQUENCE [LARGE SCALE GENOMIC DNA]</scope>
    <source>
        <strain evidence="3 4">MCA 4198</strain>
    </source>
</reference>
<dbReference type="InterPro" id="IPR029058">
    <property type="entry name" value="AB_hydrolase_fold"/>
</dbReference>
<proteinExistence type="predicted"/>
<dbReference type="SUPFAM" id="SSF53474">
    <property type="entry name" value="alpha/beta-Hydrolases"/>
    <property type="match status" value="1"/>
</dbReference>
<organism evidence="3 4">
    <name type="scientific">Acaromyces ingoldii</name>
    <dbReference type="NCBI Taxonomy" id="215250"/>
    <lineage>
        <taxon>Eukaryota</taxon>
        <taxon>Fungi</taxon>
        <taxon>Dikarya</taxon>
        <taxon>Basidiomycota</taxon>
        <taxon>Ustilaginomycotina</taxon>
        <taxon>Exobasidiomycetes</taxon>
        <taxon>Exobasidiales</taxon>
        <taxon>Cryptobasidiaceae</taxon>
        <taxon>Acaromyces</taxon>
    </lineage>
</organism>
<gene>
    <name evidence="3" type="ORF">FA10DRAFT_302928</name>
</gene>
<dbReference type="Pfam" id="PF08538">
    <property type="entry name" value="DUF1749"/>
    <property type="match status" value="1"/>
</dbReference>
<evidence type="ECO:0000256" key="1">
    <source>
        <dbReference type="SAM" id="MobiDB-lite"/>
    </source>
</evidence>
<dbReference type="InParanoid" id="A0A316YLS2"/>
<evidence type="ECO:0000313" key="3">
    <source>
        <dbReference type="EMBL" id="PWN89608.1"/>
    </source>
</evidence>
<dbReference type="FunCoup" id="A0A316YLS2">
    <property type="interactions" value="7"/>
</dbReference>
<dbReference type="Proteomes" id="UP000245768">
    <property type="component" value="Unassembled WGS sequence"/>
</dbReference>